<evidence type="ECO:0000256" key="3">
    <source>
        <dbReference type="ARBA" id="ARBA00004613"/>
    </source>
</evidence>
<feature type="transmembrane region" description="Helical" evidence="15">
    <location>
        <begin position="104"/>
        <end position="124"/>
    </location>
</feature>
<feature type="transmembrane region" description="Helical" evidence="15">
    <location>
        <begin position="297"/>
        <end position="316"/>
    </location>
</feature>
<dbReference type="InterPro" id="IPR052337">
    <property type="entry name" value="SAT4-like"/>
</dbReference>
<evidence type="ECO:0000256" key="10">
    <source>
        <dbReference type="ARBA" id="ARBA00023136"/>
    </source>
</evidence>
<evidence type="ECO:0000313" key="19">
    <source>
        <dbReference type="Proteomes" id="UP001303889"/>
    </source>
</evidence>
<proteinExistence type="inferred from homology"/>
<dbReference type="AlphaFoldDB" id="A0AAN6MH37"/>
<reference evidence="18" key="2">
    <citation type="submission" date="2023-05" db="EMBL/GenBank/DDBJ databases">
        <authorList>
            <consortium name="Lawrence Berkeley National Laboratory"/>
            <person name="Steindorff A."/>
            <person name="Hensen N."/>
            <person name="Bonometti L."/>
            <person name="Westerberg I."/>
            <person name="Brannstrom I.O."/>
            <person name="Guillou S."/>
            <person name="Cros-Aarteil S."/>
            <person name="Calhoun S."/>
            <person name="Haridas S."/>
            <person name="Kuo A."/>
            <person name="Mondo S."/>
            <person name="Pangilinan J."/>
            <person name="Riley R."/>
            <person name="Labutti K."/>
            <person name="Andreopoulos B."/>
            <person name="Lipzen A."/>
            <person name="Chen C."/>
            <person name="Yanf M."/>
            <person name="Daum C."/>
            <person name="Ng V."/>
            <person name="Clum A."/>
            <person name="Ohm R."/>
            <person name="Martin F."/>
            <person name="Silar P."/>
            <person name="Natvig D."/>
            <person name="Lalanne C."/>
            <person name="Gautier V."/>
            <person name="Ament-Velasquez S.L."/>
            <person name="Kruys A."/>
            <person name="Hutchinson M.I."/>
            <person name="Powell A.J."/>
            <person name="Barry K."/>
            <person name="Miller A.N."/>
            <person name="Grigoriev I.V."/>
            <person name="Debuchy R."/>
            <person name="Gladieux P."/>
            <person name="Thoren M.H."/>
            <person name="Johannesson H."/>
        </authorList>
    </citation>
    <scope>NUCLEOTIDE SEQUENCE</scope>
    <source>
        <strain evidence="18">CBS 103.79</strain>
    </source>
</reference>
<evidence type="ECO:0000256" key="6">
    <source>
        <dbReference type="ARBA" id="ARBA00022622"/>
    </source>
</evidence>
<evidence type="ECO:0000313" key="18">
    <source>
        <dbReference type="EMBL" id="KAK3900787.1"/>
    </source>
</evidence>
<feature type="transmembrane region" description="Helical" evidence="15">
    <location>
        <begin position="263"/>
        <end position="285"/>
    </location>
</feature>
<dbReference type="Proteomes" id="UP001303889">
    <property type="component" value="Unassembled WGS sequence"/>
</dbReference>
<dbReference type="PANTHER" id="PTHR33048:SF143">
    <property type="entry name" value="EXTRACELLULAR MEMBRANE PROTEIN CFEM DOMAIN-CONTAINING PROTEIN-RELATED"/>
    <property type="match status" value="1"/>
</dbReference>
<dbReference type="Pfam" id="PF20684">
    <property type="entry name" value="Fung_rhodopsin"/>
    <property type="match status" value="1"/>
</dbReference>
<feature type="transmembrane region" description="Helical" evidence="15">
    <location>
        <begin position="184"/>
        <end position="205"/>
    </location>
</feature>
<keyword evidence="6" id="KW-0325">Glycoprotein</keyword>
<accession>A0AAN6MH37</accession>
<evidence type="ECO:0000256" key="15">
    <source>
        <dbReference type="SAM" id="Phobius"/>
    </source>
</evidence>
<keyword evidence="11" id="KW-1015">Disulfide bond</keyword>
<feature type="transmembrane region" description="Helical" evidence="15">
    <location>
        <begin position="136"/>
        <end position="154"/>
    </location>
</feature>
<sequence>MLGLCLLSLCSTAAAAVAGDGPSILSLADVRAAFPSCALNCLDAAIAKSNCVDNDKACLCNDHLLTDPATLCVRASCTVKETLMTKNTTAHLCGQEVEADESLITVYSVFIAFAIIAVVFRLVARVLTQAYFWWDDLANLLSFFCAAIFTGMNIKAVHVGQGKDIWFVPFDNVTAVVRMFFADMLLYTIGRFFFRASILLFYIRIFPPKSDRKFGRILWGTMIFNLVYNFAFLMAIIFQCQPLPYFWMQWQGLHQGHCGNYNILAWVAAATGIVFDVWLLALPLSQLVGLTLPWKRKIMGGLMFFFGIGVMVVSLIRLKTINEFTQTINPTRDIVQVCLWSGIELDVGVICPCLPSFRLLLRRALGTDGSRSNPSHHLPTTSGGAALAPVPSSGSASARQSLGGMPFAGVGRGPGMGGVGLVDMGNKTTVKYEGSESSDGETVVISMEELVERRRREERRARRKGSR</sequence>
<feature type="compositionally biased region" description="Polar residues" evidence="14">
    <location>
        <begin position="369"/>
        <end position="383"/>
    </location>
</feature>
<keyword evidence="7 15" id="KW-0812">Transmembrane</keyword>
<dbReference type="GO" id="GO:0098552">
    <property type="term" value="C:side of membrane"/>
    <property type="evidence" value="ECO:0007669"/>
    <property type="project" value="UniProtKB-KW"/>
</dbReference>
<comment type="similarity">
    <text evidence="13">Belongs to the SAT4 family.</text>
</comment>
<evidence type="ECO:0000256" key="12">
    <source>
        <dbReference type="ARBA" id="ARBA00023288"/>
    </source>
</evidence>
<evidence type="ECO:0000256" key="8">
    <source>
        <dbReference type="ARBA" id="ARBA00022729"/>
    </source>
</evidence>
<keyword evidence="10 15" id="KW-0472">Membrane</keyword>
<evidence type="ECO:0000256" key="1">
    <source>
        <dbReference type="ARBA" id="ARBA00004141"/>
    </source>
</evidence>
<dbReference type="SMART" id="SM00747">
    <property type="entry name" value="CFEM"/>
    <property type="match status" value="1"/>
</dbReference>
<comment type="caution">
    <text evidence="18">The sequence shown here is derived from an EMBL/GenBank/DDBJ whole genome shotgun (WGS) entry which is preliminary data.</text>
</comment>
<comment type="subcellular location">
    <subcellularLocation>
        <location evidence="2">Membrane</location>
        <topology evidence="2">Lipid-anchor</topology>
        <topology evidence="2">GPI-anchor</topology>
    </subcellularLocation>
    <subcellularLocation>
        <location evidence="1">Membrane</location>
        <topology evidence="1">Multi-pass membrane protein</topology>
    </subcellularLocation>
    <subcellularLocation>
        <location evidence="3">Secreted</location>
    </subcellularLocation>
</comment>
<organism evidence="18 19">
    <name type="scientific">Staphylotrichum tortipilum</name>
    <dbReference type="NCBI Taxonomy" id="2831512"/>
    <lineage>
        <taxon>Eukaryota</taxon>
        <taxon>Fungi</taxon>
        <taxon>Dikarya</taxon>
        <taxon>Ascomycota</taxon>
        <taxon>Pezizomycotina</taxon>
        <taxon>Sordariomycetes</taxon>
        <taxon>Sordariomycetidae</taxon>
        <taxon>Sordariales</taxon>
        <taxon>Chaetomiaceae</taxon>
        <taxon>Staphylotrichum</taxon>
    </lineage>
</organism>
<evidence type="ECO:0000256" key="11">
    <source>
        <dbReference type="ARBA" id="ARBA00023157"/>
    </source>
</evidence>
<keyword evidence="6" id="KW-0336">GPI-anchor</keyword>
<evidence type="ECO:0000256" key="16">
    <source>
        <dbReference type="SAM" id="SignalP"/>
    </source>
</evidence>
<keyword evidence="5" id="KW-0964">Secreted</keyword>
<evidence type="ECO:0000256" key="14">
    <source>
        <dbReference type="SAM" id="MobiDB-lite"/>
    </source>
</evidence>
<dbReference type="GO" id="GO:0005576">
    <property type="term" value="C:extracellular region"/>
    <property type="evidence" value="ECO:0007669"/>
    <property type="project" value="UniProtKB-SubCell"/>
</dbReference>
<keyword evidence="9 15" id="KW-1133">Transmembrane helix</keyword>
<dbReference type="Pfam" id="PF05730">
    <property type="entry name" value="CFEM"/>
    <property type="match status" value="1"/>
</dbReference>
<dbReference type="InterPro" id="IPR008427">
    <property type="entry name" value="Extracellular_membr_CFEM_dom"/>
</dbReference>
<keyword evidence="12" id="KW-0449">Lipoprotein</keyword>
<evidence type="ECO:0000256" key="4">
    <source>
        <dbReference type="ARBA" id="ARBA00010031"/>
    </source>
</evidence>
<feature type="transmembrane region" description="Helical" evidence="15">
    <location>
        <begin position="217"/>
        <end position="238"/>
    </location>
</feature>
<evidence type="ECO:0000259" key="17">
    <source>
        <dbReference type="SMART" id="SM00747"/>
    </source>
</evidence>
<feature type="chain" id="PRO_5042921598" description="CFEM domain-containing protein" evidence="16">
    <location>
        <begin position="16"/>
        <end position="467"/>
    </location>
</feature>
<gene>
    <name evidence="18" type="ORF">C8A05DRAFT_35557</name>
</gene>
<evidence type="ECO:0000256" key="5">
    <source>
        <dbReference type="ARBA" id="ARBA00022525"/>
    </source>
</evidence>
<comment type="similarity">
    <text evidence="4">Belongs to the RBT5 family.</text>
</comment>
<feature type="domain" description="CFEM" evidence="17">
    <location>
        <begin position="30"/>
        <end position="94"/>
    </location>
</feature>
<evidence type="ECO:0000256" key="13">
    <source>
        <dbReference type="ARBA" id="ARBA00038359"/>
    </source>
</evidence>
<evidence type="ECO:0000256" key="7">
    <source>
        <dbReference type="ARBA" id="ARBA00022692"/>
    </source>
</evidence>
<evidence type="ECO:0000256" key="9">
    <source>
        <dbReference type="ARBA" id="ARBA00022989"/>
    </source>
</evidence>
<reference evidence="18" key="1">
    <citation type="journal article" date="2023" name="Mol. Phylogenet. Evol.">
        <title>Genome-scale phylogeny and comparative genomics of the fungal order Sordariales.</title>
        <authorList>
            <person name="Hensen N."/>
            <person name="Bonometti L."/>
            <person name="Westerberg I."/>
            <person name="Brannstrom I.O."/>
            <person name="Guillou S."/>
            <person name="Cros-Aarteil S."/>
            <person name="Calhoun S."/>
            <person name="Haridas S."/>
            <person name="Kuo A."/>
            <person name="Mondo S."/>
            <person name="Pangilinan J."/>
            <person name="Riley R."/>
            <person name="LaButti K."/>
            <person name="Andreopoulos B."/>
            <person name="Lipzen A."/>
            <person name="Chen C."/>
            <person name="Yan M."/>
            <person name="Daum C."/>
            <person name="Ng V."/>
            <person name="Clum A."/>
            <person name="Steindorff A."/>
            <person name="Ohm R.A."/>
            <person name="Martin F."/>
            <person name="Silar P."/>
            <person name="Natvig D.O."/>
            <person name="Lalanne C."/>
            <person name="Gautier V."/>
            <person name="Ament-Velasquez S.L."/>
            <person name="Kruys A."/>
            <person name="Hutchinson M.I."/>
            <person name="Powell A.J."/>
            <person name="Barry K."/>
            <person name="Miller A.N."/>
            <person name="Grigoriev I.V."/>
            <person name="Debuchy R."/>
            <person name="Gladieux P."/>
            <person name="Hiltunen Thoren M."/>
            <person name="Johannesson H."/>
        </authorList>
    </citation>
    <scope>NUCLEOTIDE SEQUENCE</scope>
    <source>
        <strain evidence="18">CBS 103.79</strain>
    </source>
</reference>
<evidence type="ECO:0000256" key="2">
    <source>
        <dbReference type="ARBA" id="ARBA00004589"/>
    </source>
</evidence>
<name>A0AAN6MH37_9PEZI</name>
<protein>
    <recommendedName>
        <fullName evidence="17">CFEM domain-containing protein</fullName>
    </recommendedName>
</protein>
<dbReference type="PANTHER" id="PTHR33048">
    <property type="entry name" value="PTH11-LIKE INTEGRAL MEMBRANE PROTEIN (AFU_ORTHOLOGUE AFUA_5G11245)"/>
    <property type="match status" value="1"/>
</dbReference>
<dbReference type="EMBL" id="MU855637">
    <property type="protein sequence ID" value="KAK3900787.1"/>
    <property type="molecule type" value="Genomic_DNA"/>
</dbReference>
<feature type="region of interest" description="Disordered" evidence="14">
    <location>
        <begin position="369"/>
        <end position="401"/>
    </location>
</feature>
<keyword evidence="19" id="KW-1185">Reference proteome</keyword>
<dbReference type="InterPro" id="IPR049326">
    <property type="entry name" value="Rhodopsin_dom_fungi"/>
</dbReference>
<keyword evidence="8 16" id="KW-0732">Signal</keyword>
<feature type="signal peptide" evidence="16">
    <location>
        <begin position="1"/>
        <end position="15"/>
    </location>
</feature>